<dbReference type="Pfam" id="PF13231">
    <property type="entry name" value="PMT_2"/>
    <property type="match status" value="1"/>
</dbReference>
<evidence type="ECO:0000256" key="3">
    <source>
        <dbReference type="ARBA" id="ARBA00022676"/>
    </source>
</evidence>
<reference evidence="11" key="1">
    <citation type="submission" date="2016-10" db="EMBL/GenBank/DDBJ databases">
        <authorList>
            <person name="Varghese N."/>
            <person name="Submissions S."/>
        </authorList>
    </citation>
    <scope>NUCLEOTIDE SEQUENCE [LARGE SCALE GENOMIC DNA]</scope>
    <source>
        <strain evidence="11">DSM 45459</strain>
    </source>
</reference>
<dbReference type="GO" id="GO:0016763">
    <property type="term" value="F:pentosyltransferase activity"/>
    <property type="evidence" value="ECO:0007669"/>
    <property type="project" value="TreeGrafter"/>
</dbReference>
<dbReference type="OrthoDB" id="5166595at2"/>
<protein>
    <submittedName>
        <fullName evidence="10">Dolichyl-phosphate-mannose-protein mannosyltransferase</fullName>
    </submittedName>
</protein>
<dbReference type="InterPro" id="IPR050297">
    <property type="entry name" value="LipidA_mod_glycosyltrf_83"/>
</dbReference>
<evidence type="ECO:0000256" key="5">
    <source>
        <dbReference type="ARBA" id="ARBA00022692"/>
    </source>
</evidence>
<feature type="transmembrane region" description="Helical" evidence="8">
    <location>
        <begin position="174"/>
        <end position="192"/>
    </location>
</feature>
<organism evidence="10 11">
    <name type="scientific">Actinopolyspora saharensis</name>
    <dbReference type="NCBI Taxonomy" id="995062"/>
    <lineage>
        <taxon>Bacteria</taxon>
        <taxon>Bacillati</taxon>
        <taxon>Actinomycetota</taxon>
        <taxon>Actinomycetes</taxon>
        <taxon>Actinopolysporales</taxon>
        <taxon>Actinopolysporaceae</taxon>
        <taxon>Actinopolyspora</taxon>
    </lineage>
</organism>
<evidence type="ECO:0000313" key="11">
    <source>
        <dbReference type="Proteomes" id="UP000199301"/>
    </source>
</evidence>
<keyword evidence="7 8" id="KW-0472">Membrane</keyword>
<sequence>MSTAPPAPVGTSPRQAHQGDSAALPRFAWVPIAVLAVGFFTVGMLVASRYGYFGDELYFLAAGDHPAPGYVDQPPGVPLVARAMQTLFPDSLVALRLPSLLVTTGYIVIAALTTRELGGKRLAQTCVAGACMLAPHFVGSAHLLVTYSFDQALWAWILWLLVRWTRKYQQGESGDLLLLIGAGLITAVTLQFKLLVPALWLVLVPAAVVFGPRRLPLRPGLWVAGLLSVLSVLPGLLWQIDNGWPQLDMAEVVDSETGGPASFLRVLFTQVGPVGGVLTVVGLYGLLFRRHLRAYRFLGVTVVALTALFALSSGRPYYLAGCYAVLFAAAAVVVQHWWQQRPDTVTYRWLFRGWTLAVALSYALGAQGAINTLPIAPVSEISPRNVVATASLGWQQITAQIAEQYRALPGETPTAVVTRDYWSASALHHFGPEHGLSDVYSTSRGFWYFDRPADDVERVVYLGADRGQLEKWFGDVRKVDTVETDLASATYYEDMRIWVASDPKEPWSQLWPRLHHMSLW</sequence>
<feature type="transmembrane region" description="Helical" evidence="8">
    <location>
        <begin position="317"/>
        <end position="338"/>
    </location>
</feature>
<evidence type="ECO:0000256" key="4">
    <source>
        <dbReference type="ARBA" id="ARBA00022679"/>
    </source>
</evidence>
<comment type="subcellular location">
    <subcellularLocation>
        <location evidence="1">Cell membrane</location>
        <topology evidence="1">Multi-pass membrane protein</topology>
    </subcellularLocation>
</comment>
<feature type="transmembrane region" description="Helical" evidence="8">
    <location>
        <begin position="198"/>
        <end position="215"/>
    </location>
</feature>
<feature type="transmembrane region" description="Helical" evidence="8">
    <location>
        <begin position="294"/>
        <end position="311"/>
    </location>
</feature>
<feature type="transmembrane region" description="Helical" evidence="8">
    <location>
        <begin position="222"/>
        <end position="240"/>
    </location>
</feature>
<evidence type="ECO:0000259" key="9">
    <source>
        <dbReference type="Pfam" id="PF13231"/>
    </source>
</evidence>
<dbReference type="PANTHER" id="PTHR33908">
    <property type="entry name" value="MANNOSYLTRANSFERASE YKCB-RELATED"/>
    <property type="match status" value="1"/>
</dbReference>
<evidence type="ECO:0000256" key="6">
    <source>
        <dbReference type="ARBA" id="ARBA00022989"/>
    </source>
</evidence>
<dbReference type="Proteomes" id="UP000199301">
    <property type="component" value="Unassembled WGS sequence"/>
</dbReference>
<keyword evidence="11" id="KW-1185">Reference proteome</keyword>
<dbReference type="STRING" id="995062.SAMN04489718_1203"/>
<feature type="transmembrane region" description="Helical" evidence="8">
    <location>
        <begin position="144"/>
        <end position="162"/>
    </location>
</feature>
<feature type="transmembrane region" description="Helical" evidence="8">
    <location>
        <begin position="267"/>
        <end position="287"/>
    </location>
</feature>
<evidence type="ECO:0000256" key="1">
    <source>
        <dbReference type="ARBA" id="ARBA00004651"/>
    </source>
</evidence>
<keyword evidence="4 10" id="KW-0808">Transferase</keyword>
<evidence type="ECO:0000256" key="2">
    <source>
        <dbReference type="ARBA" id="ARBA00022475"/>
    </source>
</evidence>
<feature type="transmembrane region" description="Helical" evidence="8">
    <location>
        <begin position="27"/>
        <end position="47"/>
    </location>
</feature>
<accession>A0A1H0ZRW0</accession>
<evidence type="ECO:0000256" key="7">
    <source>
        <dbReference type="ARBA" id="ARBA00023136"/>
    </source>
</evidence>
<feature type="transmembrane region" description="Helical" evidence="8">
    <location>
        <begin position="93"/>
        <end position="114"/>
    </location>
</feature>
<feature type="domain" description="Glycosyltransferase RgtA/B/C/D-like" evidence="9">
    <location>
        <begin position="72"/>
        <end position="238"/>
    </location>
</feature>
<evidence type="ECO:0000313" key="10">
    <source>
        <dbReference type="EMBL" id="SDQ30109.1"/>
    </source>
</evidence>
<dbReference type="EMBL" id="FNKO01000001">
    <property type="protein sequence ID" value="SDQ30109.1"/>
    <property type="molecule type" value="Genomic_DNA"/>
</dbReference>
<dbReference type="GO" id="GO:0009103">
    <property type="term" value="P:lipopolysaccharide biosynthetic process"/>
    <property type="evidence" value="ECO:0007669"/>
    <property type="project" value="UniProtKB-ARBA"/>
</dbReference>
<dbReference type="PANTHER" id="PTHR33908:SF11">
    <property type="entry name" value="MEMBRANE PROTEIN"/>
    <property type="match status" value="1"/>
</dbReference>
<keyword evidence="2" id="KW-1003">Cell membrane</keyword>
<keyword evidence="5 8" id="KW-0812">Transmembrane</keyword>
<dbReference type="InterPro" id="IPR038731">
    <property type="entry name" value="RgtA/B/C-like"/>
</dbReference>
<proteinExistence type="predicted"/>
<keyword evidence="3 10" id="KW-0328">Glycosyltransferase</keyword>
<dbReference type="AlphaFoldDB" id="A0A1H0ZRW0"/>
<dbReference type="GO" id="GO:0005886">
    <property type="term" value="C:plasma membrane"/>
    <property type="evidence" value="ECO:0007669"/>
    <property type="project" value="UniProtKB-SubCell"/>
</dbReference>
<name>A0A1H0ZRW0_9ACTN</name>
<feature type="transmembrane region" description="Helical" evidence="8">
    <location>
        <begin position="350"/>
        <end position="370"/>
    </location>
</feature>
<gene>
    <name evidence="10" type="ORF">SAMN04489718_1203</name>
</gene>
<keyword evidence="6 8" id="KW-1133">Transmembrane helix</keyword>
<evidence type="ECO:0000256" key="8">
    <source>
        <dbReference type="SAM" id="Phobius"/>
    </source>
</evidence>